<feature type="coiled-coil region" evidence="1">
    <location>
        <begin position="136"/>
        <end position="189"/>
    </location>
</feature>
<proteinExistence type="predicted"/>
<dbReference type="CDD" id="cd01670">
    <property type="entry name" value="Death"/>
    <property type="match status" value="1"/>
</dbReference>
<keyword evidence="1" id="KW-0175">Coiled coil</keyword>
<dbReference type="Proteomes" id="UP000663852">
    <property type="component" value="Unassembled WGS sequence"/>
</dbReference>
<keyword evidence="5" id="KW-1185">Reference proteome</keyword>
<feature type="domain" description="Death" evidence="2">
    <location>
        <begin position="843"/>
        <end position="910"/>
    </location>
</feature>
<evidence type="ECO:0000259" key="2">
    <source>
        <dbReference type="PROSITE" id="PS50017"/>
    </source>
</evidence>
<evidence type="ECO:0000313" key="3">
    <source>
        <dbReference type="EMBL" id="CAF0836436.1"/>
    </source>
</evidence>
<protein>
    <recommendedName>
        <fullName evidence="2">Death domain-containing protein</fullName>
    </recommendedName>
</protein>
<comment type="caution">
    <text evidence="4">The sequence shown here is derived from an EMBL/GenBank/DDBJ whole genome shotgun (WGS) entry which is preliminary data.</text>
</comment>
<accession>A0A814IPE7</accession>
<dbReference type="EMBL" id="CAJNOJ010000019">
    <property type="protein sequence ID" value="CAF0836436.1"/>
    <property type="molecule type" value="Genomic_DNA"/>
</dbReference>
<sequence>MVSMAILDQSLGDLRREITDLKQIDRVEDYDTKRLSSIINLSRESLKETEKFQQQILNQLQQFEISLADINDILRANVQRKIQLEQQQKQQSGDDLEIRAKLMALNAETLECRAAAIQLQQEARRVLSRAAEIDKLANDELTQQALERKMKQQEIERNRAAELERRVKLEEERKRLKELQQQQESILAMVNKPIVENEYANWSIREFMHADESPPCIIRTSPENCSIPIDVTYVPVSETEYLLDKQEELISTPLRVKFNSITSNQPFILVAIPYIIKRSPHRENVIKIRQSNGLWISIDTNEPQFDSHKEKHFVECRLIKPVACAVVSRLKRDRVLIRTHSSGRYSSTADARFTFEWPKHVSENNIHLQTCIQPVDIPAFAQFCEQYKHECRGLLAVGPIIELTSVDASLIKPIQFTLPILVQPKKKAVQPKVVEPATTDSGTISHELQQEFIIQQQQLIFKSMLGEDLSNERLVLLYSNSNSNENLWTIDTDLRVVAGKVPDVVTVDMQSLHTRMIVARYDKQLMSAKQLQTAVYLFEQTLNQRTATLMLRHRSSNPNEICLVCCSSQRRGMVTDEIQQENYSNRDEQIKEITLQEGQLLELRFRGNVLPTNHVQQTIPFAFNTNFPFYFETNVSERDKYSQHLSTYFYGHIQIYSKQKASRSSMKEIEKKKQQLSVDMIKQDWPETDTCLTEILLSLPKPPETVRTPIEKALTTFSGEGILTSALFRDMSANLADGEWRRLANCLGMTRMRIEAIERDYRYDAPYYMLLTWFKRVSRSSDKVSALTHALVNIKRWDLAQELQTIKNTKRLDQNALSKDEQLKMCRAFFNRICQREECVRIWKQLARELALTNDDIIQIERSYPSKHERCLRCLEQWASNQTRIDILFLAKVIRMLGFKPLAREIESMA</sequence>
<feature type="domain" description="Death" evidence="2">
    <location>
        <begin position="739"/>
        <end position="807"/>
    </location>
</feature>
<dbReference type="OrthoDB" id="6118651at2759"/>
<name>A0A814IPE7_ADIRI</name>
<dbReference type="PANTHER" id="PTHR28336:SF4">
    <property type="entry name" value="DEATH DOMAIN-CONTAINING PROTEIN 1"/>
    <property type="match status" value="1"/>
</dbReference>
<evidence type="ECO:0000256" key="1">
    <source>
        <dbReference type="SAM" id="Coils"/>
    </source>
</evidence>
<dbReference type="PANTHER" id="PTHR28336">
    <property type="entry name" value="BA1-643"/>
    <property type="match status" value="1"/>
</dbReference>
<reference evidence="4" key="1">
    <citation type="submission" date="2021-02" db="EMBL/GenBank/DDBJ databases">
        <authorList>
            <person name="Nowell W R."/>
        </authorList>
    </citation>
    <scope>NUCLEOTIDE SEQUENCE</scope>
</reference>
<evidence type="ECO:0000313" key="5">
    <source>
        <dbReference type="Proteomes" id="UP000663828"/>
    </source>
</evidence>
<dbReference type="Gene3D" id="2.60.220.30">
    <property type="match status" value="1"/>
</dbReference>
<organism evidence="4 5">
    <name type="scientific">Adineta ricciae</name>
    <name type="common">Rotifer</name>
    <dbReference type="NCBI Taxonomy" id="249248"/>
    <lineage>
        <taxon>Eukaryota</taxon>
        <taxon>Metazoa</taxon>
        <taxon>Spiralia</taxon>
        <taxon>Gnathifera</taxon>
        <taxon>Rotifera</taxon>
        <taxon>Eurotatoria</taxon>
        <taxon>Bdelloidea</taxon>
        <taxon>Adinetida</taxon>
        <taxon>Adinetidae</taxon>
        <taxon>Adineta</taxon>
    </lineage>
</organism>
<dbReference type="InterPro" id="IPR011029">
    <property type="entry name" value="DEATH-like_dom_sf"/>
</dbReference>
<dbReference type="GO" id="GO:0007165">
    <property type="term" value="P:signal transduction"/>
    <property type="evidence" value="ECO:0007669"/>
    <property type="project" value="InterPro"/>
</dbReference>
<gene>
    <name evidence="3" type="ORF">EDS130_LOCUS6613</name>
    <name evidence="4" type="ORF">XAT740_LOCUS14527</name>
</gene>
<dbReference type="AlphaFoldDB" id="A0A814IPE7"/>
<dbReference type="EMBL" id="CAJNOR010000874">
    <property type="protein sequence ID" value="CAF1026686.1"/>
    <property type="molecule type" value="Genomic_DNA"/>
</dbReference>
<evidence type="ECO:0000313" key="4">
    <source>
        <dbReference type="EMBL" id="CAF1026686.1"/>
    </source>
</evidence>
<dbReference type="Proteomes" id="UP000663828">
    <property type="component" value="Unassembled WGS sequence"/>
</dbReference>
<dbReference type="Gene3D" id="1.10.533.10">
    <property type="entry name" value="Death Domain, Fas"/>
    <property type="match status" value="2"/>
</dbReference>
<dbReference type="CDD" id="cd22249">
    <property type="entry name" value="UDM1_RNF168_RNF169-like"/>
    <property type="match status" value="1"/>
</dbReference>
<dbReference type="InterPro" id="IPR000488">
    <property type="entry name" value="Death_dom"/>
</dbReference>
<dbReference type="Pfam" id="PF00531">
    <property type="entry name" value="Death"/>
    <property type="match status" value="2"/>
</dbReference>
<dbReference type="PROSITE" id="PS50017">
    <property type="entry name" value="DEATH_DOMAIN"/>
    <property type="match status" value="2"/>
</dbReference>
<dbReference type="SUPFAM" id="SSF47986">
    <property type="entry name" value="DEATH domain"/>
    <property type="match status" value="2"/>
</dbReference>